<gene>
    <name evidence="1" type="ORF">NC653_016605</name>
</gene>
<accession>A0AAD6QN73</accession>
<reference evidence="1" key="1">
    <citation type="journal article" date="2023" name="Mol. Ecol. Resour.">
        <title>Chromosome-level genome assembly of a triploid poplar Populus alba 'Berolinensis'.</title>
        <authorList>
            <person name="Chen S."/>
            <person name="Yu Y."/>
            <person name="Wang X."/>
            <person name="Wang S."/>
            <person name="Zhang T."/>
            <person name="Zhou Y."/>
            <person name="He R."/>
            <person name="Meng N."/>
            <person name="Wang Y."/>
            <person name="Liu W."/>
            <person name="Liu Z."/>
            <person name="Liu J."/>
            <person name="Guo Q."/>
            <person name="Huang H."/>
            <person name="Sederoff R.R."/>
            <person name="Wang G."/>
            <person name="Qu G."/>
            <person name="Chen S."/>
        </authorList>
    </citation>
    <scope>NUCLEOTIDE SEQUENCE</scope>
    <source>
        <strain evidence="1">SC-2020</strain>
    </source>
</reference>
<sequence>MHVKLSCHHDWQSQEQANALIIVFFL</sequence>
<protein>
    <submittedName>
        <fullName evidence="1">Uncharacterized protein</fullName>
    </submittedName>
</protein>
<dbReference type="EMBL" id="JAQIZT010000006">
    <property type="protein sequence ID" value="KAJ6993518.1"/>
    <property type="molecule type" value="Genomic_DNA"/>
</dbReference>
<evidence type="ECO:0000313" key="2">
    <source>
        <dbReference type="Proteomes" id="UP001164929"/>
    </source>
</evidence>
<dbReference type="Proteomes" id="UP001164929">
    <property type="component" value="Chromosome 6"/>
</dbReference>
<keyword evidence="2" id="KW-1185">Reference proteome</keyword>
<proteinExistence type="predicted"/>
<comment type="caution">
    <text evidence="1">The sequence shown here is derived from an EMBL/GenBank/DDBJ whole genome shotgun (WGS) entry which is preliminary data.</text>
</comment>
<organism evidence="1 2">
    <name type="scientific">Populus alba x Populus x berolinensis</name>
    <dbReference type="NCBI Taxonomy" id="444605"/>
    <lineage>
        <taxon>Eukaryota</taxon>
        <taxon>Viridiplantae</taxon>
        <taxon>Streptophyta</taxon>
        <taxon>Embryophyta</taxon>
        <taxon>Tracheophyta</taxon>
        <taxon>Spermatophyta</taxon>
        <taxon>Magnoliopsida</taxon>
        <taxon>eudicotyledons</taxon>
        <taxon>Gunneridae</taxon>
        <taxon>Pentapetalae</taxon>
        <taxon>rosids</taxon>
        <taxon>fabids</taxon>
        <taxon>Malpighiales</taxon>
        <taxon>Salicaceae</taxon>
        <taxon>Saliceae</taxon>
        <taxon>Populus</taxon>
    </lineage>
</organism>
<dbReference type="AlphaFoldDB" id="A0AAD6QN73"/>
<name>A0AAD6QN73_9ROSI</name>
<evidence type="ECO:0000313" key="1">
    <source>
        <dbReference type="EMBL" id="KAJ6993518.1"/>
    </source>
</evidence>